<dbReference type="GO" id="GO:0008270">
    <property type="term" value="F:zinc ion binding"/>
    <property type="evidence" value="ECO:0007669"/>
    <property type="project" value="UniProtKB-KW"/>
</dbReference>
<evidence type="ECO:0000259" key="3">
    <source>
        <dbReference type="PROSITE" id="PS50158"/>
    </source>
</evidence>
<evidence type="ECO:0000313" key="5">
    <source>
        <dbReference type="Proteomes" id="UP000236291"/>
    </source>
</evidence>
<dbReference type="Pfam" id="PF00098">
    <property type="entry name" value="zf-CCHC"/>
    <property type="match status" value="1"/>
</dbReference>
<feature type="compositionally biased region" description="Polar residues" evidence="2">
    <location>
        <begin position="397"/>
        <end position="430"/>
    </location>
</feature>
<comment type="caution">
    <text evidence="4">The sequence shown here is derived from an EMBL/GenBank/DDBJ whole genome shotgun (WGS) entry which is preliminary data.</text>
</comment>
<dbReference type="GO" id="GO:0004674">
    <property type="term" value="F:protein serine/threonine kinase activity"/>
    <property type="evidence" value="ECO:0007669"/>
    <property type="project" value="UniProtKB-KW"/>
</dbReference>
<name>A0A2K3M1H9_TRIPR</name>
<dbReference type="SUPFAM" id="SSF57756">
    <property type="entry name" value="Retrovirus zinc finger-like domains"/>
    <property type="match status" value="1"/>
</dbReference>
<keyword evidence="4" id="KW-0418">Kinase</keyword>
<organism evidence="4 5">
    <name type="scientific">Trifolium pratense</name>
    <name type="common">Red clover</name>
    <dbReference type="NCBI Taxonomy" id="57577"/>
    <lineage>
        <taxon>Eukaryota</taxon>
        <taxon>Viridiplantae</taxon>
        <taxon>Streptophyta</taxon>
        <taxon>Embryophyta</taxon>
        <taxon>Tracheophyta</taxon>
        <taxon>Spermatophyta</taxon>
        <taxon>Magnoliopsida</taxon>
        <taxon>eudicotyledons</taxon>
        <taxon>Gunneridae</taxon>
        <taxon>Pentapetalae</taxon>
        <taxon>rosids</taxon>
        <taxon>fabids</taxon>
        <taxon>Fabales</taxon>
        <taxon>Fabaceae</taxon>
        <taxon>Papilionoideae</taxon>
        <taxon>50 kb inversion clade</taxon>
        <taxon>NPAAA clade</taxon>
        <taxon>Hologalegina</taxon>
        <taxon>IRL clade</taxon>
        <taxon>Trifolieae</taxon>
        <taxon>Trifolium</taxon>
    </lineage>
</organism>
<evidence type="ECO:0000256" key="1">
    <source>
        <dbReference type="PROSITE-ProRule" id="PRU00047"/>
    </source>
</evidence>
<evidence type="ECO:0000256" key="2">
    <source>
        <dbReference type="SAM" id="MobiDB-lite"/>
    </source>
</evidence>
<dbReference type="PROSITE" id="PS50158">
    <property type="entry name" value="ZF_CCHC"/>
    <property type="match status" value="1"/>
</dbReference>
<evidence type="ECO:0000313" key="4">
    <source>
        <dbReference type="EMBL" id="PNX84645.1"/>
    </source>
</evidence>
<dbReference type="SMART" id="SM00343">
    <property type="entry name" value="ZnF_C2HC"/>
    <property type="match status" value="1"/>
</dbReference>
<keyword evidence="4" id="KW-0723">Serine/threonine-protein kinase</keyword>
<feature type="non-terminal residue" evidence="4">
    <location>
        <position position="1"/>
    </location>
</feature>
<feature type="domain" description="CCHC-type" evidence="3">
    <location>
        <begin position="151"/>
        <end position="166"/>
    </location>
</feature>
<dbReference type="Pfam" id="PF14223">
    <property type="entry name" value="Retrotran_gag_2"/>
    <property type="match status" value="1"/>
</dbReference>
<feature type="compositionally biased region" description="Basic and acidic residues" evidence="2">
    <location>
        <begin position="380"/>
        <end position="394"/>
    </location>
</feature>
<reference evidence="4 5" key="2">
    <citation type="journal article" date="2017" name="Front. Plant Sci.">
        <title>Gene Classification and Mining of Molecular Markers Useful in Red Clover (Trifolium pratense) Breeding.</title>
        <authorList>
            <person name="Istvanek J."/>
            <person name="Dluhosova J."/>
            <person name="Dluhos P."/>
            <person name="Patkova L."/>
            <person name="Nedelnik J."/>
            <person name="Repkova J."/>
        </authorList>
    </citation>
    <scope>NUCLEOTIDE SEQUENCE [LARGE SCALE GENOMIC DNA]</scope>
    <source>
        <strain evidence="5">cv. Tatra</strain>
        <tissue evidence="4">Young leaves</tissue>
    </source>
</reference>
<protein>
    <submittedName>
        <fullName evidence="4">Serine/threonine protein kinase SRPK1</fullName>
    </submittedName>
</protein>
<dbReference type="EMBL" id="ASHM01046849">
    <property type="protein sequence ID" value="PNX84645.1"/>
    <property type="molecule type" value="Genomic_DNA"/>
</dbReference>
<dbReference type="InterPro" id="IPR001878">
    <property type="entry name" value="Znf_CCHC"/>
</dbReference>
<dbReference type="GO" id="GO:0003676">
    <property type="term" value="F:nucleic acid binding"/>
    <property type="evidence" value="ECO:0007669"/>
    <property type="project" value="InterPro"/>
</dbReference>
<feature type="region of interest" description="Disordered" evidence="2">
    <location>
        <begin position="359"/>
        <end position="439"/>
    </location>
</feature>
<reference evidence="4 5" key="1">
    <citation type="journal article" date="2014" name="Am. J. Bot.">
        <title>Genome assembly and annotation for red clover (Trifolium pratense; Fabaceae).</title>
        <authorList>
            <person name="Istvanek J."/>
            <person name="Jaros M."/>
            <person name="Krenek A."/>
            <person name="Repkova J."/>
        </authorList>
    </citation>
    <scope>NUCLEOTIDE SEQUENCE [LARGE SCALE GENOMIC DNA]</scope>
    <source>
        <strain evidence="5">cv. Tatra</strain>
        <tissue evidence="4">Young leaves</tissue>
    </source>
</reference>
<gene>
    <name evidence="4" type="ORF">L195_g040708</name>
</gene>
<proteinExistence type="predicted"/>
<accession>A0A2K3M1H9</accession>
<dbReference type="ExpressionAtlas" id="A0A2K3M1H9">
    <property type="expression patterns" value="baseline"/>
</dbReference>
<dbReference type="Proteomes" id="UP000236291">
    <property type="component" value="Unassembled WGS sequence"/>
</dbReference>
<keyword evidence="4" id="KW-0808">Transferase</keyword>
<dbReference type="STRING" id="57577.A0A2K3M1H9"/>
<dbReference type="Gene3D" id="4.10.60.10">
    <property type="entry name" value="Zinc finger, CCHC-type"/>
    <property type="match status" value="1"/>
</dbReference>
<keyword evidence="1" id="KW-0863">Zinc-finger</keyword>
<keyword evidence="1" id="KW-0479">Metal-binding</keyword>
<sequence length="471" mass="53139">TRFQTLVFGLKVLKRSYSTYDHVQKILRSLPLAWRPKVTAIEKAQNLKIMSLEALISNLRSHEMVLNADSAAQKKSKSVALQSTRISSKALKTRLLDIEEESSADGQEEDMGDDEFAMFTKFQQWARFNKKNFRGNSSRNSGGKKEEQRNCFNCKKPGHFIADCPEMSSKDKSKRYNSKKQQFKSKLKKSLMATFEELSSEEEVEEDEEANLALMASTDSDIDSDDEPESDSEVADEVFSDCSKSQLITALNKVIEKHLKQTLDRVTDLEKACAVCHKPVDEQEMTLQQFVHLNIGKSKAANLVYNVMRHRGEGVGFEYGRTYSKVKTSAKRVGKSLAYYVVPQSEEGKNFGALKDETADLKDSEADGSEEPSSSGSGKRSSEDRSCSESENIKSDVLNTLKSDASTSGAKVTSRPKANQPKNSRTNKSGPRSKWVPKSEIMYHSDLPSRKEDEYWDDFIINCDEEFYRND</sequence>
<keyword evidence="1" id="KW-0862">Zinc</keyword>
<dbReference type="AlphaFoldDB" id="A0A2K3M1H9"/>
<dbReference type="InterPro" id="IPR036875">
    <property type="entry name" value="Znf_CCHC_sf"/>
</dbReference>